<dbReference type="Proteomes" id="UP001168877">
    <property type="component" value="Unassembled WGS sequence"/>
</dbReference>
<evidence type="ECO:0000313" key="6">
    <source>
        <dbReference type="Proteomes" id="UP001168877"/>
    </source>
</evidence>
<dbReference type="Pfam" id="PF00071">
    <property type="entry name" value="Ras"/>
    <property type="match status" value="1"/>
</dbReference>
<dbReference type="Gene3D" id="3.40.50.300">
    <property type="entry name" value="P-loop containing nucleotide triphosphate hydrolases"/>
    <property type="match status" value="1"/>
</dbReference>
<dbReference type="EMBL" id="JAUESC010000383">
    <property type="protein sequence ID" value="KAK0586028.1"/>
    <property type="molecule type" value="Genomic_DNA"/>
</dbReference>
<reference evidence="5" key="2">
    <citation type="submission" date="2023-06" db="EMBL/GenBank/DDBJ databases">
        <authorList>
            <person name="Swenson N.G."/>
            <person name="Wegrzyn J.L."/>
            <person name="Mcevoy S.L."/>
        </authorList>
    </citation>
    <scope>NUCLEOTIDE SEQUENCE</scope>
    <source>
        <strain evidence="5">NS2018</strain>
        <tissue evidence="5">Leaf</tissue>
    </source>
</reference>
<protein>
    <submittedName>
        <fullName evidence="5">Uncharacterized protein</fullName>
    </submittedName>
</protein>
<comment type="caution">
    <text evidence="5">The sequence shown here is derived from an EMBL/GenBank/DDBJ whole genome shotgun (WGS) entry which is preliminary data.</text>
</comment>
<keyword evidence="6" id="KW-1185">Reference proteome</keyword>
<evidence type="ECO:0000256" key="2">
    <source>
        <dbReference type="ARBA" id="ARBA00022741"/>
    </source>
</evidence>
<evidence type="ECO:0000256" key="4">
    <source>
        <dbReference type="ARBA" id="ARBA00023288"/>
    </source>
</evidence>
<name>A0AA39S794_ACESA</name>
<keyword evidence="4" id="KW-0449">Lipoprotein</keyword>
<comment type="similarity">
    <text evidence="1">Belongs to the small GTPase superfamily. Rho family.</text>
</comment>
<gene>
    <name evidence="5" type="ORF">LWI29_038253</name>
</gene>
<dbReference type="SMART" id="SM00174">
    <property type="entry name" value="RHO"/>
    <property type="match status" value="1"/>
</dbReference>
<dbReference type="InterPro" id="IPR027417">
    <property type="entry name" value="P-loop_NTPase"/>
</dbReference>
<dbReference type="GO" id="GO:0003924">
    <property type="term" value="F:GTPase activity"/>
    <property type="evidence" value="ECO:0007669"/>
    <property type="project" value="InterPro"/>
</dbReference>
<evidence type="ECO:0000313" key="5">
    <source>
        <dbReference type="EMBL" id="KAK0586028.1"/>
    </source>
</evidence>
<dbReference type="AlphaFoldDB" id="A0AA39S794"/>
<dbReference type="InterPro" id="IPR001806">
    <property type="entry name" value="Small_GTPase"/>
</dbReference>
<reference evidence="5" key="1">
    <citation type="journal article" date="2022" name="Plant J.">
        <title>Strategies of tolerance reflected in two North American maple genomes.</title>
        <authorList>
            <person name="McEvoy S.L."/>
            <person name="Sezen U.U."/>
            <person name="Trouern-Trend A."/>
            <person name="McMahon S.M."/>
            <person name="Schaberg P.G."/>
            <person name="Yang J."/>
            <person name="Wegrzyn J.L."/>
            <person name="Swenson N.G."/>
        </authorList>
    </citation>
    <scope>NUCLEOTIDE SEQUENCE</scope>
    <source>
        <strain evidence="5">NS2018</strain>
    </source>
</reference>
<sequence>MPSSSAPSPLKSLLGTSLMTIGAKAAVKEPSFSWRYLMRVRASLSVKEEIWTPRCWIFVGGGLDDGDDKGGQEDYNRLRPLSYIRADVFVLAFSLVSRASYENIFKKWIPELQHYSPGVPVVLVETKLGKLTTTKSLMFPIYDSFLLVLSRFFSLKVEKYSRQIFSSKPIQHLLTREGGYWFVEAVGLLRA</sequence>
<evidence type="ECO:0000256" key="3">
    <source>
        <dbReference type="ARBA" id="ARBA00023134"/>
    </source>
</evidence>
<keyword evidence="2" id="KW-0547">Nucleotide-binding</keyword>
<proteinExistence type="inferred from homology"/>
<dbReference type="GO" id="GO:0007264">
    <property type="term" value="P:small GTPase-mediated signal transduction"/>
    <property type="evidence" value="ECO:0007669"/>
    <property type="project" value="InterPro"/>
</dbReference>
<dbReference type="SUPFAM" id="SSF52540">
    <property type="entry name" value="P-loop containing nucleoside triphosphate hydrolases"/>
    <property type="match status" value="1"/>
</dbReference>
<evidence type="ECO:0000256" key="1">
    <source>
        <dbReference type="ARBA" id="ARBA00010142"/>
    </source>
</evidence>
<keyword evidence="3" id="KW-0342">GTP-binding</keyword>
<dbReference type="PROSITE" id="PS51420">
    <property type="entry name" value="RHO"/>
    <property type="match status" value="1"/>
</dbReference>
<organism evidence="5 6">
    <name type="scientific">Acer saccharum</name>
    <name type="common">Sugar maple</name>
    <dbReference type="NCBI Taxonomy" id="4024"/>
    <lineage>
        <taxon>Eukaryota</taxon>
        <taxon>Viridiplantae</taxon>
        <taxon>Streptophyta</taxon>
        <taxon>Embryophyta</taxon>
        <taxon>Tracheophyta</taxon>
        <taxon>Spermatophyta</taxon>
        <taxon>Magnoliopsida</taxon>
        <taxon>eudicotyledons</taxon>
        <taxon>Gunneridae</taxon>
        <taxon>Pentapetalae</taxon>
        <taxon>rosids</taxon>
        <taxon>malvids</taxon>
        <taxon>Sapindales</taxon>
        <taxon>Sapindaceae</taxon>
        <taxon>Hippocastanoideae</taxon>
        <taxon>Acereae</taxon>
        <taxon>Acer</taxon>
    </lineage>
</organism>
<accession>A0AA39S794</accession>
<dbReference type="GO" id="GO:0005525">
    <property type="term" value="F:GTP binding"/>
    <property type="evidence" value="ECO:0007669"/>
    <property type="project" value="UniProtKB-KW"/>
</dbReference>
<dbReference type="PANTHER" id="PTHR24072">
    <property type="entry name" value="RHO FAMILY GTPASE"/>
    <property type="match status" value="1"/>
</dbReference>
<dbReference type="InterPro" id="IPR003578">
    <property type="entry name" value="Small_GTPase_Rho"/>
</dbReference>